<sequence>MKKFVILLLICLCFLLCSCSADTSGYQNELTCTDWSAELDGGGRISLSFDGDNASLIMMSGKDKAELCGKYVVDDTTLVIFVPKLYRNYTFEYIPHGKKLDLSYNGSKITLSRADNTQKTE</sequence>
<comment type="caution">
    <text evidence="2">The sequence shown here is derived from an EMBL/GenBank/DDBJ whole genome shotgun (WGS) entry which is preliminary data.</text>
</comment>
<evidence type="ECO:0000313" key="2">
    <source>
        <dbReference type="EMBL" id="PKD27174.1"/>
    </source>
</evidence>
<feature type="signal peptide" evidence="1">
    <location>
        <begin position="1"/>
        <end position="23"/>
    </location>
</feature>
<accession>A0A2N0UJK8</accession>
<organism evidence="2 3">
    <name type="scientific">Ruminococcus bromii</name>
    <dbReference type="NCBI Taxonomy" id="40518"/>
    <lineage>
        <taxon>Bacteria</taxon>
        <taxon>Bacillati</taxon>
        <taxon>Bacillota</taxon>
        <taxon>Clostridia</taxon>
        <taxon>Eubacteriales</taxon>
        <taxon>Oscillospiraceae</taxon>
        <taxon>Ruminococcus</taxon>
    </lineage>
</organism>
<dbReference type="EMBL" id="NNSR01000072">
    <property type="protein sequence ID" value="PKD27174.1"/>
    <property type="molecule type" value="Genomic_DNA"/>
</dbReference>
<feature type="chain" id="PRO_5039054267" description="DUF5640 domain-containing protein" evidence="1">
    <location>
        <begin position="24"/>
        <end position="121"/>
    </location>
</feature>
<dbReference type="AlphaFoldDB" id="A0A2N0UJK8"/>
<evidence type="ECO:0000256" key="1">
    <source>
        <dbReference type="SAM" id="SignalP"/>
    </source>
</evidence>
<evidence type="ECO:0000313" key="3">
    <source>
        <dbReference type="Proteomes" id="UP000233425"/>
    </source>
</evidence>
<keyword evidence="3" id="KW-1185">Reference proteome</keyword>
<name>A0A2N0UJK8_9FIRM</name>
<dbReference type="PROSITE" id="PS51257">
    <property type="entry name" value="PROKAR_LIPOPROTEIN"/>
    <property type="match status" value="1"/>
</dbReference>
<dbReference type="RefSeq" id="WP_101029503.1">
    <property type="nucleotide sequence ID" value="NZ_CABMMZ010000072.1"/>
</dbReference>
<protein>
    <recommendedName>
        <fullName evidence="4">DUF5640 domain-containing protein</fullName>
    </recommendedName>
</protein>
<gene>
    <name evidence="2" type="ORF">RBATCC27255_01562</name>
</gene>
<proteinExistence type="predicted"/>
<evidence type="ECO:0008006" key="4">
    <source>
        <dbReference type="Google" id="ProtNLM"/>
    </source>
</evidence>
<keyword evidence="1" id="KW-0732">Signal</keyword>
<dbReference type="Proteomes" id="UP000233425">
    <property type="component" value="Unassembled WGS sequence"/>
</dbReference>
<reference evidence="2" key="1">
    <citation type="journal article" date="2018" name="Environ. Microbiol.">
        <title>Sporulation capability and amylosome conservation among diverse human colonic and rumen isolates of the keystone starch-degrader Ruminococcus bromii.</title>
        <authorList>
            <person name="Mukhopadhya I."/>
            <person name="Morais S."/>
            <person name="Laverde-Gomez J."/>
            <person name="Sheridan P.O."/>
            <person name="Walker A.W."/>
            <person name="Kelly W."/>
            <person name="Klieve A.V."/>
            <person name="Ouwerkerk D."/>
            <person name="Duncan S.H."/>
            <person name="Louis P."/>
            <person name="Koropatkin N."/>
            <person name="Cockburn D."/>
            <person name="Kibler R."/>
            <person name="Cooper P.J."/>
            <person name="Sandoval C."/>
            <person name="Crost E."/>
            <person name="Juge N."/>
            <person name="Bayer E.A."/>
            <person name="Flint H.J."/>
        </authorList>
    </citation>
    <scope>NUCLEOTIDE SEQUENCE [LARGE SCALE GENOMIC DNA]</scope>
    <source>
        <strain evidence="2">ATCC 27255</strain>
    </source>
</reference>